<dbReference type="STRING" id="6216.A0A0R3SXE9"/>
<dbReference type="PANTHER" id="PTHR31569:SF4">
    <property type="entry name" value="SWIM-TYPE DOMAIN-CONTAINING PROTEIN"/>
    <property type="match status" value="1"/>
</dbReference>
<protein>
    <submittedName>
        <fullName evidence="3">FAR1 domain-containing protein</fullName>
    </submittedName>
</protein>
<accession>A0A0R3SXE9</accession>
<gene>
    <name evidence="1" type="ORF">HDID_LOCUS10415</name>
</gene>
<proteinExistence type="predicted"/>
<dbReference type="AlphaFoldDB" id="A0A0R3SXE9"/>
<dbReference type="WBParaSite" id="HDID_0001041701-mRNA-1">
    <property type="protein sequence ID" value="HDID_0001041701-mRNA-1"/>
    <property type="gene ID" value="HDID_0001041701"/>
</dbReference>
<organism evidence="3">
    <name type="scientific">Hymenolepis diminuta</name>
    <name type="common">Rat tapeworm</name>
    <dbReference type="NCBI Taxonomy" id="6216"/>
    <lineage>
        <taxon>Eukaryota</taxon>
        <taxon>Metazoa</taxon>
        <taxon>Spiralia</taxon>
        <taxon>Lophotrochozoa</taxon>
        <taxon>Platyhelminthes</taxon>
        <taxon>Cestoda</taxon>
        <taxon>Eucestoda</taxon>
        <taxon>Cyclophyllidea</taxon>
        <taxon>Hymenolepididae</taxon>
        <taxon>Hymenolepis</taxon>
    </lineage>
</organism>
<evidence type="ECO:0000313" key="2">
    <source>
        <dbReference type="Proteomes" id="UP000274504"/>
    </source>
</evidence>
<dbReference type="PANTHER" id="PTHR31569">
    <property type="entry name" value="SWIM-TYPE DOMAIN-CONTAINING PROTEIN"/>
    <property type="match status" value="1"/>
</dbReference>
<evidence type="ECO:0000313" key="3">
    <source>
        <dbReference type="WBParaSite" id="HDID_0001041701-mRNA-1"/>
    </source>
</evidence>
<reference evidence="3" key="1">
    <citation type="submission" date="2017-02" db="UniProtKB">
        <authorList>
            <consortium name="WormBaseParasite"/>
        </authorList>
    </citation>
    <scope>IDENTIFICATION</scope>
</reference>
<dbReference type="InterPro" id="IPR052579">
    <property type="entry name" value="Zinc_finger_SWIM"/>
</dbReference>
<dbReference type="OrthoDB" id="167578at2759"/>
<sequence length="747" mass="84812">MEIEFDCSEIFKKLLGLVRFSTYDSFTKAIEDFQKTTHTYYKPTNSVYFPPDTVERNLLSYKYIRHEENLSCPAYFTVGSRNSQLGVVKYYMVHNHEGYQVIERTNVLSESYKIEDDELCPGDVDCTSTFLALFTDKIFDTYAELQARMDEFQRVTGSLYGKRNTKRFPESSTFASTLVYKSFAYECYHYGTHNSDSAPLRARRSAKIGCQSRITVSCYQNKLRIVRFNLKHNHDVAPEHAKAYPRNRRLTPAQLSVVEKMIQNTYKTPCTLSDIRNIKSRLRASARNELSTAAIEITTSDIGEDNEELLHNVPAVHQNDPNIADMISQLTPQLEHIQDLVLSSSSQDIMKSRMKCLGRLIGFWQEGKEAMVLVPTKRIILRGNTNTDAGKTVQQREQHTSPSYFSHVKEPHNVCLAGKPQHIRLHLLDTRSVALPGMVYRSRGPSVYLILCKSRCESALPDCICYAILDSPVSQRPNQMSEDVEDVLISGATLGFLSSSAFSEDFYMQGLLLGKMAANSPRCLEIVAVSPCRLRPDALANYVSVSDSELRPVGIYKCKKSGNARWKFSINDYKLMSMESIGLFFLIEAQESRSVLQQLFQVRKKFTATDGGNFIRQIGFRIISIETSIGKLYDASKMQVESSVNDLATKVCLELKNHATAKLMTATEALSNTMEKLYKESGQFVKNANINEIELPKIDYNPNGISHRDSYSGNNTAGKLGIRYLHFGGHNYYEVIRDQYIQIFLIF</sequence>
<name>A0A0R3SXE9_HYMDI</name>
<dbReference type="EMBL" id="UYSG01011672">
    <property type="protein sequence ID" value="VDL63285.1"/>
    <property type="molecule type" value="Genomic_DNA"/>
</dbReference>
<dbReference type="Proteomes" id="UP000274504">
    <property type="component" value="Unassembled WGS sequence"/>
</dbReference>
<reference evidence="1 2" key="2">
    <citation type="submission" date="2018-11" db="EMBL/GenBank/DDBJ databases">
        <authorList>
            <consortium name="Pathogen Informatics"/>
        </authorList>
    </citation>
    <scope>NUCLEOTIDE SEQUENCE [LARGE SCALE GENOMIC DNA]</scope>
</reference>
<evidence type="ECO:0000313" key="1">
    <source>
        <dbReference type="EMBL" id="VDL63285.1"/>
    </source>
</evidence>